<evidence type="ECO:0000313" key="2">
    <source>
        <dbReference type="Proteomes" id="UP000005012"/>
    </source>
</evidence>
<gene>
    <name evidence="1" type="ordered locus">S70_14225</name>
</gene>
<proteinExistence type="predicted"/>
<dbReference type="RefSeq" id="WP_014657588.1">
    <property type="nucleotide sequence ID" value="NC_017731.1"/>
</dbReference>
<dbReference type="Proteomes" id="UP000005012">
    <property type="component" value="Chromosome"/>
</dbReference>
<evidence type="ECO:0008006" key="3">
    <source>
        <dbReference type="Google" id="ProtNLM"/>
    </source>
</evidence>
<accession>A0A140NPS1</accession>
<dbReference type="Pfam" id="PF08238">
    <property type="entry name" value="Sel1"/>
    <property type="match status" value="3"/>
</dbReference>
<dbReference type="AlphaFoldDB" id="A0A140NPS1"/>
<dbReference type="InterPro" id="IPR011990">
    <property type="entry name" value="TPR-like_helical_dom_sf"/>
</dbReference>
<dbReference type="PATRIC" id="fig|1157951.4.peg.2863"/>
<reference evidence="2" key="2">
    <citation type="submission" date="2012-04" db="EMBL/GenBank/DDBJ databases">
        <title>Complete genome sequence of Providencia stuartii clinical isolate MRSN 2154.</title>
        <authorList>
            <person name="Clifford R.J."/>
            <person name="Hang J."/>
            <person name="Riley M.C."/>
            <person name="Onmus-Leone F."/>
            <person name="Kuschner R.A."/>
            <person name="Lesho E.P."/>
            <person name="Waterman P.E."/>
        </authorList>
    </citation>
    <scope>NUCLEOTIDE SEQUENCE [LARGE SCALE GENOMIC DNA]</scope>
    <source>
        <strain evidence="2">MRSN 2154</strain>
    </source>
</reference>
<protein>
    <recommendedName>
        <fullName evidence="3">Sel1 repeat</fullName>
    </recommendedName>
</protein>
<dbReference type="EMBL" id="CP003488">
    <property type="protein sequence ID" value="AFH94677.1"/>
    <property type="molecule type" value="Genomic_DNA"/>
</dbReference>
<dbReference type="HOGENOM" id="CLU_707614_0_0_6"/>
<dbReference type="OrthoDB" id="8561742at2"/>
<reference evidence="1 2" key="1">
    <citation type="journal article" date="2012" name="J. Bacteriol.">
        <title>Complete Genome Sequence of Providencia stuartii Clinical Isolate MRSN 2154.</title>
        <authorList>
            <person name="Clifford R.J."/>
            <person name="Hang J."/>
            <person name="Riley M.C."/>
            <person name="Onmus-Leone F."/>
            <person name="Kuschner R.A."/>
            <person name="Lesho E.P."/>
            <person name="Waterman P.E."/>
        </authorList>
    </citation>
    <scope>NUCLEOTIDE SEQUENCE [LARGE SCALE GENOMIC DNA]</scope>
    <source>
        <strain evidence="1 2">MRSN 2154</strain>
    </source>
</reference>
<dbReference type="PANTHER" id="PTHR11102">
    <property type="entry name" value="SEL-1-LIKE PROTEIN"/>
    <property type="match status" value="1"/>
</dbReference>
<sequence>MKYLALFLSLIVIDANAYLLDYKPIDIESIINEKATTQKINLFSIIESCDNVNLLKEQVTELENTKFIDCSMIDGRDFLVLETSIDLGGGSSPKTLSLHANGNDEFGLDVNDEWMMKLNEIAHNYLFLIKLKNNSDKHYQSVSSTSAPIFNNYPSNVNRHWLKPDEEVNVIVPLLSPNYKPLMEGQKLREPSKLFIKTNKLADTGNAEAQYQLGNMYEKDTVHIQRDRDMAFEWHKKAADHGDAIAQYITSENDYWMANVKNKVNMKRLSIEYLNKSAAQNDPVAQKHLAEHYLTGSYLKKDPQKALLLLKASAEQGNERAQTELGRQTFNMGDKVTGYAWYSIAAYSVKYDEDTLNNMEKQMTIDELRKATILSKELKRKYPVKKIAYE</sequence>
<name>A0A140NPS1_PROSM</name>
<dbReference type="SMART" id="SM00671">
    <property type="entry name" value="SEL1"/>
    <property type="match status" value="2"/>
</dbReference>
<dbReference type="InterPro" id="IPR050767">
    <property type="entry name" value="Sel1_AlgK"/>
</dbReference>
<dbReference type="Gene3D" id="1.25.40.10">
    <property type="entry name" value="Tetratricopeptide repeat domain"/>
    <property type="match status" value="1"/>
</dbReference>
<dbReference type="GeneID" id="93520604"/>
<dbReference type="PANTHER" id="PTHR11102:SF160">
    <property type="entry name" value="ERAD-ASSOCIATED E3 UBIQUITIN-PROTEIN LIGASE COMPONENT HRD3"/>
    <property type="match status" value="1"/>
</dbReference>
<dbReference type="SUPFAM" id="SSF81901">
    <property type="entry name" value="HCP-like"/>
    <property type="match status" value="1"/>
</dbReference>
<dbReference type="KEGG" id="psi:S70_14225"/>
<evidence type="ECO:0000313" key="1">
    <source>
        <dbReference type="EMBL" id="AFH94677.1"/>
    </source>
</evidence>
<organism evidence="1 2">
    <name type="scientific">Providencia stuartii (strain MRSN 2154)</name>
    <dbReference type="NCBI Taxonomy" id="1157951"/>
    <lineage>
        <taxon>Bacteria</taxon>
        <taxon>Pseudomonadati</taxon>
        <taxon>Pseudomonadota</taxon>
        <taxon>Gammaproteobacteria</taxon>
        <taxon>Enterobacterales</taxon>
        <taxon>Morganellaceae</taxon>
        <taxon>Providencia</taxon>
    </lineage>
</organism>
<dbReference type="InterPro" id="IPR006597">
    <property type="entry name" value="Sel1-like"/>
</dbReference>